<reference evidence="9 10" key="1">
    <citation type="journal article" date="2020" name="bioRxiv">
        <title>Whole genome comparisons of ergot fungi reveals the divergence and evolution of species within the genus Claviceps are the result of varying mechanisms driving genome evolution and host range expansion.</title>
        <authorList>
            <person name="Wyka S.A."/>
            <person name="Mondo S.J."/>
            <person name="Liu M."/>
            <person name="Dettman J."/>
            <person name="Nalam V."/>
            <person name="Broders K.D."/>
        </authorList>
    </citation>
    <scope>NUCLEOTIDE SEQUENCE [LARGE SCALE GENOMIC DNA]</scope>
    <source>
        <strain evidence="9 10">CCC 1485</strain>
    </source>
</reference>
<organism evidence="9 10">
    <name type="scientific">Claviceps pazoutovae</name>
    <dbReference type="NCBI Taxonomy" id="1649127"/>
    <lineage>
        <taxon>Eukaryota</taxon>
        <taxon>Fungi</taxon>
        <taxon>Dikarya</taxon>
        <taxon>Ascomycota</taxon>
        <taxon>Pezizomycotina</taxon>
        <taxon>Sordariomycetes</taxon>
        <taxon>Hypocreomycetidae</taxon>
        <taxon>Hypocreales</taxon>
        <taxon>Clavicipitaceae</taxon>
        <taxon>Claviceps</taxon>
    </lineage>
</organism>
<dbReference type="FunFam" id="2.40.70.10:FF:000024">
    <property type="entry name" value="Endothiapepsin"/>
    <property type="match status" value="1"/>
</dbReference>
<evidence type="ECO:0000256" key="6">
    <source>
        <dbReference type="SAM" id="MobiDB-lite"/>
    </source>
</evidence>
<keyword evidence="10" id="KW-1185">Reference proteome</keyword>
<dbReference type="Pfam" id="PF00026">
    <property type="entry name" value="Asp"/>
    <property type="match status" value="1"/>
</dbReference>
<feature type="region of interest" description="Disordered" evidence="6">
    <location>
        <begin position="81"/>
        <end position="102"/>
    </location>
</feature>
<dbReference type="OrthoDB" id="2747330at2759"/>
<dbReference type="PROSITE" id="PS51767">
    <property type="entry name" value="PEPTIDASE_A1"/>
    <property type="match status" value="1"/>
</dbReference>
<keyword evidence="2" id="KW-0645">Protease</keyword>
<comment type="caution">
    <text evidence="9">The sequence shown here is derived from an EMBL/GenBank/DDBJ whole genome shotgun (WGS) entry which is preliminary data.</text>
</comment>
<feature type="active site" evidence="5">
    <location>
        <position position="315"/>
    </location>
</feature>
<evidence type="ECO:0000313" key="10">
    <source>
        <dbReference type="Proteomes" id="UP000706124"/>
    </source>
</evidence>
<sequence length="425" mass="45830">MPSFGSLLVSLVAASSLAAAAPADAGPHLKNGAFSVPVVHNKHVRLNGPVSLARTYMKFDKTVPEDVAAALKRREKKLRHKYQKNHKNHKNHKSHKRSTGSAISVPAENDIEYLTPVQIGTPPQTLNLQLDTGSSDLWVFSNETAADEVNGQALYEPGKSSTAEYLSGLAWSLVYGDRSNSSGNVFRDVVTVGGLTVQKQAVETAKKVSAQFTNDTLSSGLLGLAFNKINKVKPVQQKTFFDNAKESLDAPLFTADLKYHADGKYNFGYIDDQAHNGPITYSPIDSTKGFWNWTSTGYAVGANDFTETPIPNIADTGSSLMLLPDEIVGAYYSAVDGARYDMFQGGFIFDCDTTLPDFTFGVGNAKITIPAKFIKYAPATGNECYGGLQSSSMIGFNIFGDIALKAALVVFDNGNSRIGWAAKNL</sequence>
<gene>
    <name evidence="9" type="ORF">E4U60_004028</name>
</gene>
<feature type="compositionally biased region" description="Basic residues" evidence="6">
    <location>
        <begin position="81"/>
        <end position="98"/>
    </location>
</feature>
<evidence type="ECO:0000256" key="3">
    <source>
        <dbReference type="ARBA" id="ARBA00022750"/>
    </source>
</evidence>
<evidence type="ECO:0000256" key="1">
    <source>
        <dbReference type="ARBA" id="ARBA00007447"/>
    </source>
</evidence>
<comment type="similarity">
    <text evidence="1">Belongs to the peptidase A1 family.</text>
</comment>
<name>A0A9P7M9E3_9HYPO</name>
<feature type="active site" evidence="5">
    <location>
        <position position="131"/>
    </location>
</feature>
<feature type="domain" description="Peptidase A1" evidence="8">
    <location>
        <begin position="113"/>
        <end position="421"/>
    </location>
</feature>
<proteinExistence type="inferred from homology"/>
<accession>A0A9P7M9E3</accession>
<dbReference type="CDD" id="cd06097">
    <property type="entry name" value="Aspergillopepsin_like"/>
    <property type="match status" value="1"/>
</dbReference>
<dbReference type="InterPro" id="IPR033121">
    <property type="entry name" value="PEPTIDASE_A1"/>
</dbReference>
<evidence type="ECO:0000259" key="8">
    <source>
        <dbReference type="PROSITE" id="PS51767"/>
    </source>
</evidence>
<dbReference type="EMBL" id="SRPO01000323">
    <property type="protein sequence ID" value="KAG5934215.1"/>
    <property type="molecule type" value="Genomic_DNA"/>
</dbReference>
<evidence type="ECO:0000256" key="2">
    <source>
        <dbReference type="ARBA" id="ARBA00022670"/>
    </source>
</evidence>
<keyword evidence="7" id="KW-0732">Signal</keyword>
<keyword evidence="4" id="KW-0378">Hydrolase</keyword>
<dbReference type="InterPro" id="IPR021109">
    <property type="entry name" value="Peptidase_aspartic_dom_sf"/>
</dbReference>
<dbReference type="PANTHER" id="PTHR47966:SF2">
    <property type="entry name" value="ASPERGILLOPEPSIN-1-RELATED"/>
    <property type="match status" value="1"/>
</dbReference>
<evidence type="ECO:0000256" key="5">
    <source>
        <dbReference type="PIRSR" id="PIRSR601461-1"/>
    </source>
</evidence>
<keyword evidence="3" id="KW-0064">Aspartyl protease</keyword>
<protein>
    <recommendedName>
        <fullName evidence="8">Peptidase A1 domain-containing protein</fullName>
    </recommendedName>
</protein>
<dbReference type="Proteomes" id="UP000706124">
    <property type="component" value="Unassembled WGS sequence"/>
</dbReference>
<evidence type="ECO:0000256" key="4">
    <source>
        <dbReference type="ARBA" id="ARBA00022801"/>
    </source>
</evidence>
<evidence type="ECO:0000256" key="7">
    <source>
        <dbReference type="SAM" id="SignalP"/>
    </source>
</evidence>
<feature type="signal peptide" evidence="7">
    <location>
        <begin position="1"/>
        <end position="20"/>
    </location>
</feature>
<dbReference type="SUPFAM" id="SSF50630">
    <property type="entry name" value="Acid proteases"/>
    <property type="match status" value="1"/>
</dbReference>
<dbReference type="GO" id="GO:0004190">
    <property type="term" value="F:aspartic-type endopeptidase activity"/>
    <property type="evidence" value="ECO:0007669"/>
    <property type="project" value="UniProtKB-KW"/>
</dbReference>
<dbReference type="PRINTS" id="PR00792">
    <property type="entry name" value="PEPSIN"/>
</dbReference>
<dbReference type="Gene3D" id="2.40.70.10">
    <property type="entry name" value="Acid Proteases"/>
    <property type="match status" value="2"/>
</dbReference>
<dbReference type="InterPro" id="IPR034163">
    <property type="entry name" value="Aspergillopepsin-like_cat_dom"/>
</dbReference>
<evidence type="ECO:0000313" key="9">
    <source>
        <dbReference type="EMBL" id="KAG5934215.1"/>
    </source>
</evidence>
<dbReference type="AlphaFoldDB" id="A0A9P7M9E3"/>
<feature type="chain" id="PRO_5040497301" description="Peptidase A1 domain-containing protein" evidence="7">
    <location>
        <begin position="21"/>
        <end position="425"/>
    </location>
</feature>
<dbReference type="InterPro" id="IPR001461">
    <property type="entry name" value="Aspartic_peptidase_A1"/>
</dbReference>
<dbReference type="FunFam" id="2.40.70.10:FF:000026">
    <property type="entry name" value="Endothiapepsin"/>
    <property type="match status" value="1"/>
</dbReference>
<dbReference type="GO" id="GO:0006508">
    <property type="term" value="P:proteolysis"/>
    <property type="evidence" value="ECO:0007669"/>
    <property type="project" value="UniProtKB-KW"/>
</dbReference>
<dbReference type="PANTHER" id="PTHR47966">
    <property type="entry name" value="BETA-SITE APP-CLEAVING ENZYME, ISOFORM A-RELATED"/>
    <property type="match status" value="1"/>
</dbReference>